<keyword evidence="3" id="KW-0804">Transcription</keyword>
<dbReference type="InterPro" id="IPR036390">
    <property type="entry name" value="WH_DNA-bd_sf"/>
</dbReference>
<dbReference type="InterPro" id="IPR050707">
    <property type="entry name" value="HTH_MetabolicPath_Reg"/>
</dbReference>
<dbReference type="GO" id="GO:0003677">
    <property type="term" value="F:DNA binding"/>
    <property type="evidence" value="ECO:0007669"/>
    <property type="project" value="UniProtKB-KW"/>
</dbReference>
<evidence type="ECO:0000313" key="7">
    <source>
        <dbReference type="EMBL" id="QND72345.1"/>
    </source>
</evidence>
<dbReference type="InterPro" id="IPR005471">
    <property type="entry name" value="Tscrpt_reg_IclR_N"/>
</dbReference>
<dbReference type="PROSITE" id="PS51078">
    <property type="entry name" value="ICLR_ED"/>
    <property type="match status" value="1"/>
</dbReference>
<evidence type="ECO:0000256" key="1">
    <source>
        <dbReference type="ARBA" id="ARBA00023015"/>
    </source>
</evidence>
<dbReference type="Proteomes" id="UP000515291">
    <property type="component" value="Chromosome"/>
</dbReference>
<evidence type="ECO:0000313" key="6">
    <source>
        <dbReference type="EMBL" id="KZD21668.1"/>
    </source>
</evidence>
<keyword evidence="1" id="KW-0805">Transcription regulation</keyword>
<organism evidence="6 8">
    <name type="scientific">Tardiphaga robiniae</name>
    <dbReference type="NCBI Taxonomy" id="943830"/>
    <lineage>
        <taxon>Bacteria</taxon>
        <taxon>Pseudomonadati</taxon>
        <taxon>Pseudomonadota</taxon>
        <taxon>Alphaproteobacteria</taxon>
        <taxon>Hyphomicrobiales</taxon>
        <taxon>Nitrobacteraceae</taxon>
        <taxon>Tardiphaga</taxon>
    </lineage>
</organism>
<dbReference type="Pfam" id="PF09339">
    <property type="entry name" value="HTH_IclR"/>
    <property type="match status" value="1"/>
</dbReference>
<dbReference type="InterPro" id="IPR036388">
    <property type="entry name" value="WH-like_DNA-bd_sf"/>
</dbReference>
<dbReference type="Proteomes" id="UP000076574">
    <property type="component" value="Unassembled WGS sequence"/>
</dbReference>
<keyword evidence="2" id="KW-0238">DNA-binding</keyword>
<dbReference type="GO" id="GO:0045892">
    <property type="term" value="P:negative regulation of DNA-templated transcription"/>
    <property type="evidence" value="ECO:0007669"/>
    <property type="project" value="TreeGrafter"/>
</dbReference>
<dbReference type="SMART" id="SM00346">
    <property type="entry name" value="HTH_ICLR"/>
    <property type="match status" value="1"/>
</dbReference>
<dbReference type="GO" id="GO:0003700">
    <property type="term" value="F:DNA-binding transcription factor activity"/>
    <property type="evidence" value="ECO:0007669"/>
    <property type="project" value="TreeGrafter"/>
</dbReference>
<dbReference type="InterPro" id="IPR014757">
    <property type="entry name" value="Tscrpt_reg_IclR_C"/>
</dbReference>
<dbReference type="Gene3D" id="1.10.10.10">
    <property type="entry name" value="Winged helix-like DNA-binding domain superfamily/Winged helix DNA-binding domain"/>
    <property type="match status" value="1"/>
</dbReference>
<dbReference type="STRING" id="943830.A4A58_11030"/>
<evidence type="ECO:0000313" key="9">
    <source>
        <dbReference type="Proteomes" id="UP000515291"/>
    </source>
</evidence>
<feature type="domain" description="IclR-ED" evidence="5">
    <location>
        <begin position="71"/>
        <end position="257"/>
    </location>
</feature>
<reference evidence="9" key="2">
    <citation type="journal article" date="2020" name="Mol. Plant Microbe">
        <title>Rhizobial microsymbionts of the narrowly endemic Oxytropis species growing in Kamchatka are characterized by significant genetic diversity and possess a set of genes that are associated with T3SS and T6SS secretion systems and can affect the development of symbiosis.</title>
        <authorList>
            <person name="Safronova V."/>
            <person name="Guro P."/>
            <person name="Sazanova A."/>
            <person name="Kuznetsova I."/>
            <person name="Belimov A."/>
            <person name="Yakubov V."/>
            <person name="Chirak E."/>
            <person name="Afonin A."/>
            <person name="Gogolev Y."/>
            <person name="Andronov E."/>
            <person name="Tikhonovich I."/>
        </authorList>
    </citation>
    <scope>NUCLEOTIDE SEQUENCE [LARGE SCALE GENOMIC DNA]</scope>
    <source>
        <strain evidence="9">581</strain>
    </source>
</reference>
<gene>
    <name evidence="6" type="ORF">A4A58_11030</name>
    <name evidence="7" type="ORF">HB776_14750</name>
</gene>
<name>A0A163Y191_9BRAD</name>
<dbReference type="PANTHER" id="PTHR30136">
    <property type="entry name" value="HELIX-TURN-HELIX TRANSCRIPTIONAL REGULATOR, ICLR FAMILY"/>
    <property type="match status" value="1"/>
</dbReference>
<protein>
    <submittedName>
        <fullName evidence="6">IclR family transcriptional regulator</fullName>
    </submittedName>
</protein>
<evidence type="ECO:0000259" key="5">
    <source>
        <dbReference type="PROSITE" id="PS51078"/>
    </source>
</evidence>
<dbReference type="AlphaFoldDB" id="A0A163Y191"/>
<evidence type="ECO:0000256" key="3">
    <source>
        <dbReference type="ARBA" id="ARBA00023163"/>
    </source>
</evidence>
<dbReference type="EMBL" id="CP050292">
    <property type="protein sequence ID" value="QND72345.1"/>
    <property type="molecule type" value="Genomic_DNA"/>
</dbReference>
<proteinExistence type="predicted"/>
<dbReference type="Pfam" id="PF01614">
    <property type="entry name" value="IclR_C"/>
    <property type="match status" value="1"/>
</dbReference>
<dbReference type="PROSITE" id="PS51077">
    <property type="entry name" value="HTH_ICLR"/>
    <property type="match status" value="1"/>
</dbReference>
<dbReference type="SUPFAM" id="SSF55781">
    <property type="entry name" value="GAF domain-like"/>
    <property type="match status" value="1"/>
</dbReference>
<dbReference type="PANTHER" id="PTHR30136:SF8">
    <property type="entry name" value="TRANSCRIPTIONAL REGULATORY PROTEIN"/>
    <property type="match status" value="1"/>
</dbReference>
<dbReference type="SUPFAM" id="SSF46785">
    <property type="entry name" value="Winged helix' DNA-binding domain"/>
    <property type="match status" value="1"/>
</dbReference>
<dbReference type="EMBL" id="LVYV01000034">
    <property type="protein sequence ID" value="KZD21668.1"/>
    <property type="molecule type" value="Genomic_DNA"/>
</dbReference>
<reference evidence="6 8" key="1">
    <citation type="submission" date="2016-03" db="EMBL/GenBank/DDBJ databases">
        <title>Microsymbionts genomes from the relict species Vavilovia formosa (Stev.) Fed.</title>
        <authorList>
            <person name="Kopat V."/>
            <person name="Chirak E."/>
            <person name="Kimeklis A."/>
            <person name="Andronov E."/>
        </authorList>
    </citation>
    <scope>NUCLEOTIDE SEQUENCE [LARGE SCALE GENOMIC DNA]</scope>
    <source>
        <strain evidence="6 8">Vaf07</strain>
    </source>
</reference>
<evidence type="ECO:0000259" key="4">
    <source>
        <dbReference type="PROSITE" id="PS51077"/>
    </source>
</evidence>
<dbReference type="InterPro" id="IPR029016">
    <property type="entry name" value="GAF-like_dom_sf"/>
</dbReference>
<reference evidence="7" key="3">
    <citation type="journal article" date="2020" name="Mol. Plant Microbe Interact.">
        <title>Complete genome sequences of four natural Pseudomonas isolates that catabolize a wide range of aromatic compounds relevant to lignin valorization.</title>
        <authorList>
            <person name="Hatmaker E.A."/>
            <person name="Presle G."/>
            <person name="Cannon O."/>
            <person name="Guss A.M."/>
            <person name="Elkins J.G."/>
        </authorList>
    </citation>
    <scope>NUCLEOTIDE SEQUENCE</scope>
    <source>
        <strain evidence="7">581</strain>
    </source>
</reference>
<dbReference type="OrthoDB" id="6811967at2"/>
<evidence type="ECO:0000313" key="8">
    <source>
        <dbReference type="Proteomes" id="UP000076574"/>
    </source>
</evidence>
<evidence type="ECO:0000256" key="2">
    <source>
        <dbReference type="ARBA" id="ARBA00023125"/>
    </source>
</evidence>
<keyword evidence="8" id="KW-1185">Reference proteome</keyword>
<dbReference type="KEGG" id="trb:HB776_14750"/>
<accession>A0A163Y191</accession>
<dbReference type="RefSeq" id="WP_068735508.1">
    <property type="nucleotide sequence ID" value="NZ_CP050292.1"/>
</dbReference>
<feature type="domain" description="HTH iclR-type" evidence="4">
    <location>
        <begin position="8"/>
        <end position="70"/>
    </location>
</feature>
<dbReference type="Gene3D" id="3.30.450.40">
    <property type="match status" value="1"/>
</dbReference>
<sequence>MAKESRGIQSIEVGGELLQALVRNGEPMMLRDLAREAGMSPAKAHPYLASFSRIGLIEQDPSTGRYEFGALALELGIVTLRRLSAVRVATPAITALAGTIDHAVSLAIWGTHGPTVVRMEEPSHPVHIAMRVGSTVSLLETATGRIFAAFMPPATINAALTEDLDRLSIGYDPNRKIKGPAIDKILADIRTRGLARAVGEPLRGVNAFSAPVFDHSGAVVLAVTAMGAVGTFDVNWNSPIAKALLDCTNAISRRLGRDVKD</sequence>